<feature type="region of interest" description="Disordered" evidence="7">
    <location>
        <begin position="1"/>
        <end position="49"/>
    </location>
</feature>
<evidence type="ECO:0000256" key="2">
    <source>
        <dbReference type="ARBA" id="ARBA00006951"/>
    </source>
</evidence>
<dbReference type="GO" id="GO:0000978">
    <property type="term" value="F:RNA polymerase II cis-regulatory region sequence-specific DNA binding"/>
    <property type="evidence" value="ECO:0007669"/>
    <property type="project" value="TreeGrafter"/>
</dbReference>
<dbReference type="EMBL" id="GANO01003892">
    <property type="protein sequence ID" value="JAB55979.1"/>
    <property type="molecule type" value="mRNA"/>
</dbReference>
<feature type="region of interest" description="Disordered" evidence="7">
    <location>
        <begin position="94"/>
        <end position="116"/>
    </location>
</feature>
<accession>U5ENY8</accession>
<comment type="subcellular location">
    <subcellularLocation>
        <location evidence="1">Nucleus</location>
    </subcellularLocation>
</comment>
<dbReference type="AlphaFoldDB" id="U5ENY8"/>
<reference evidence="9" key="1">
    <citation type="journal article" date="2014" name="Insect Biochem. Mol. Biol.">
        <title>An insight into the sialome of the frog biting fly, Corethrella appendiculata.</title>
        <authorList>
            <person name="Ribeiro J.M.C."/>
            <person name="Chagas A.C."/>
            <person name="Pham V.M."/>
            <person name="Lounibos L.P."/>
            <person name="Calvo E."/>
        </authorList>
    </citation>
    <scope>NUCLEOTIDE SEQUENCE</scope>
    <source>
        <tissue evidence="9">Salivary glands</tissue>
    </source>
</reference>
<evidence type="ECO:0000256" key="5">
    <source>
        <dbReference type="ARBA" id="ARBA00023163"/>
    </source>
</evidence>
<dbReference type="Gene3D" id="1.20.5.170">
    <property type="match status" value="1"/>
</dbReference>
<dbReference type="InterPro" id="IPR031106">
    <property type="entry name" value="C/EBP"/>
</dbReference>
<dbReference type="InterPro" id="IPR046347">
    <property type="entry name" value="bZIP_sf"/>
</dbReference>
<dbReference type="SUPFAM" id="SSF57959">
    <property type="entry name" value="Leucine zipper domain"/>
    <property type="match status" value="1"/>
</dbReference>
<feature type="domain" description="BZIP" evidence="8">
    <location>
        <begin position="15"/>
        <end position="78"/>
    </location>
</feature>
<evidence type="ECO:0000256" key="7">
    <source>
        <dbReference type="SAM" id="MobiDB-lite"/>
    </source>
</evidence>
<dbReference type="GO" id="GO:0005634">
    <property type="term" value="C:nucleus"/>
    <property type="evidence" value="ECO:0007669"/>
    <property type="project" value="UniProtKB-SubCell"/>
</dbReference>
<evidence type="ECO:0000259" key="8">
    <source>
        <dbReference type="PROSITE" id="PS50217"/>
    </source>
</evidence>
<dbReference type="PROSITE" id="PS50217">
    <property type="entry name" value="BZIP"/>
    <property type="match status" value="1"/>
</dbReference>
<dbReference type="InterPro" id="IPR004827">
    <property type="entry name" value="bZIP"/>
</dbReference>
<comment type="similarity">
    <text evidence="2">Belongs to the bZIP family. C/EBP subfamily.</text>
</comment>
<evidence type="ECO:0000256" key="1">
    <source>
        <dbReference type="ARBA" id="ARBA00004123"/>
    </source>
</evidence>
<dbReference type="GO" id="GO:0000981">
    <property type="term" value="F:DNA-binding transcription factor activity, RNA polymerase II-specific"/>
    <property type="evidence" value="ECO:0007669"/>
    <property type="project" value="TreeGrafter"/>
</dbReference>
<name>U5ENY8_9DIPT</name>
<evidence type="ECO:0000256" key="4">
    <source>
        <dbReference type="ARBA" id="ARBA00023125"/>
    </source>
</evidence>
<proteinExistence type="evidence at transcript level"/>
<evidence type="ECO:0000256" key="6">
    <source>
        <dbReference type="ARBA" id="ARBA00023242"/>
    </source>
</evidence>
<sequence length="116" mass="13394">MPPKRKQAKSDDTDDDEYRKKRDRNNQAVKRSRVKSKQRTQQTQGRVSELRLKNRELEAKIENQKKNLKFLKELFLTQAQAKSDKLSGVDLKQLLKDSDEEGDDKEAGSSASTSRT</sequence>
<keyword evidence="5" id="KW-0804">Transcription</keyword>
<dbReference type="PANTHER" id="PTHR23334:SF69">
    <property type="entry name" value="CCAAT_ENHANCER-BINDING PROTEIN GAMMA"/>
    <property type="match status" value="1"/>
</dbReference>
<keyword evidence="4" id="KW-0238">DNA-binding</keyword>
<dbReference type="SMART" id="SM00338">
    <property type="entry name" value="BRLZ"/>
    <property type="match status" value="1"/>
</dbReference>
<evidence type="ECO:0000256" key="3">
    <source>
        <dbReference type="ARBA" id="ARBA00023015"/>
    </source>
</evidence>
<evidence type="ECO:0000313" key="9">
    <source>
        <dbReference type="EMBL" id="JAB55979.1"/>
    </source>
</evidence>
<dbReference type="GO" id="GO:0006351">
    <property type="term" value="P:DNA-templated transcription"/>
    <property type="evidence" value="ECO:0007669"/>
    <property type="project" value="InterPro"/>
</dbReference>
<protein>
    <submittedName>
        <fullName evidence="9">Putative ovary c/ebpg transcription factor</fullName>
    </submittedName>
</protein>
<keyword evidence="6" id="KW-0539">Nucleus</keyword>
<keyword evidence="3" id="KW-0805">Transcription regulation</keyword>
<organism evidence="9">
    <name type="scientific">Corethrella appendiculata</name>
    <dbReference type="NCBI Taxonomy" id="1370023"/>
    <lineage>
        <taxon>Eukaryota</taxon>
        <taxon>Metazoa</taxon>
        <taxon>Ecdysozoa</taxon>
        <taxon>Arthropoda</taxon>
        <taxon>Hexapoda</taxon>
        <taxon>Insecta</taxon>
        <taxon>Pterygota</taxon>
        <taxon>Neoptera</taxon>
        <taxon>Endopterygota</taxon>
        <taxon>Diptera</taxon>
        <taxon>Nematocera</taxon>
        <taxon>Culicoidea</taxon>
        <taxon>Chaoboridae</taxon>
        <taxon>Corethrella</taxon>
    </lineage>
</organism>
<dbReference type="Pfam" id="PF07716">
    <property type="entry name" value="bZIP_2"/>
    <property type="match status" value="1"/>
</dbReference>
<dbReference type="PANTHER" id="PTHR23334">
    <property type="entry name" value="CCAAT/ENHANCER BINDING PROTEIN"/>
    <property type="match status" value="1"/>
</dbReference>